<reference evidence="2 3" key="1">
    <citation type="journal article" date="2019" name="Sci. Rep.">
        <title>Orb-weaving spider Araneus ventricosus genome elucidates the spidroin gene catalogue.</title>
        <authorList>
            <person name="Kono N."/>
            <person name="Nakamura H."/>
            <person name="Ohtoshi R."/>
            <person name="Moran D.A.P."/>
            <person name="Shinohara A."/>
            <person name="Yoshida Y."/>
            <person name="Fujiwara M."/>
            <person name="Mori M."/>
            <person name="Tomita M."/>
            <person name="Arakawa K."/>
        </authorList>
    </citation>
    <scope>NUCLEOTIDE SEQUENCE [LARGE SCALE GENOMIC DNA]</scope>
</reference>
<dbReference type="Pfam" id="PF01498">
    <property type="entry name" value="HTH_Tnp_Tc3_2"/>
    <property type="match status" value="1"/>
</dbReference>
<dbReference type="InterPro" id="IPR002492">
    <property type="entry name" value="Transposase_Tc1-like"/>
</dbReference>
<evidence type="ECO:0000259" key="1">
    <source>
        <dbReference type="Pfam" id="PF01498"/>
    </source>
</evidence>
<evidence type="ECO:0000313" key="3">
    <source>
        <dbReference type="Proteomes" id="UP000499080"/>
    </source>
</evidence>
<evidence type="ECO:0000313" key="2">
    <source>
        <dbReference type="EMBL" id="GBM12664.1"/>
    </source>
</evidence>
<dbReference type="EMBL" id="BGPR01000317">
    <property type="protein sequence ID" value="GBM12664.1"/>
    <property type="molecule type" value="Genomic_DNA"/>
</dbReference>
<dbReference type="Proteomes" id="UP000499080">
    <property type="component" value="Unassembled WGS sequence"/>
</dbReference>
<organism evidence="2 3">
    <name type="scientific">Araneus ventricosus</name>
    <name type="common">Orbweaver spider</name>
    <name type="synonym">Epeira ventricosa</name>
    <dbReference type="NCBI Taxonomy" id="182803"/>
    <lineage>
        <taxon>Eukaryota</taxon>
        <taxon>Metazoa</taxon>
        <taxon>Ecdysozoa</taxon>
        <taxon>Arthropoda</taxon>
        <taxon>Chelicerata</taxon>
        <taxon>Arachnida</taxon>
        <taxon>Araneae</taxon>
        <taxon>Araneomorphae</taxon>
        <taxon>Entelegynae</taxon>
        <taxon>Araneoidea</taxon>
        <taxon>Araneidae</taxon>
        <taxon>Araneus</taxon>
    </lineage>
</organism>
<feature type="domain" description="Transposase Tc1-like" evidence="1">
    <location>
        <begin position="12"/>
        <end position="51"/>
    </location>
</feature>
<keyword evidence="3" id="KW-1185">Reference proteome</keyword>
<dbReference type="Gene3D" id="3.30.420.10">
    <property type="entry name" value="Ribonuclease H-like superfamily/Ribonuclease H"/>
    <property type="match status" value="1"/>
</dbReference>
<accession>A0A4Y2D9V2</accession>
<comment type="caution">
    <text evidence="2">The sequence shown here is derived from an EMBL/GenBank/DDBJ whole genome shotgun (WGS) entry which is preliminary data.</text>
</comment>
<dbReference type="GO" id="GO:0006313">
    <property type="term" value="P:DNA transposition"/>
    <property type="evidence" value="ECO:0007669"/>
    <property type="project" value="InterPro"/>
</dbReference>
<dbReference type="OrthoDB" id="6503215at2759"/>
<name>A0A4Y2D9V2_ARAVE</name>
<dbReference type="GO" id="GO:0015074">
    <property type="term" value="P:DNA integration"/>
    <property type="evidence" value="ECO:0007669"/>
    <property type="project" value="InterPro"/>
</dbReference>
<protein>
    <recommendedName>
        <fullName evidence="1">Transposase Tc1-like domain-containing protein</fullName>
    </recommendedName>
</protein>
<proteinExistence type="predicted"/>
<dbReference type="GO" id="GO:0003677">
    <property type="term" value="F:DNA binding"/>
    <property type="evidence" value="ECO:0007669"/>
    <property type="project" value="InterPro"/>
</dbReference>
<dbReference type="InterPro" id="IPR036397">
    <property type="entry name" value="RNaseH_sf"/>
</dbReference>
<gene>
    <name evidence="2" type="ORF">AVEN_46151_1</name>
</gene>
<dbReference type="AlphaFoldDB" id="A0A4Y2D9V2"/>
<sequence>MFIMEHRGTLIRTIRRKLKGMEPNSCRPTRKPFVSAINREKRLQFAKQHKDWTAEQWGNVMWSDDSRFSLFQNDGRTKIRREPLEETDPSCILDMCRPMEAVL</sequence>